<sequence>MVQPIVRSPPVLPRPPPPVRALSRRFLRNRFSSPPLAGVRARRPPRVCGCFAAASPGGVPAGPPGERPAPDLLSPGTAARLARGGGGARAPERRQGGGPAKREGWISGGTLPRSAGGEQRKKKEKKKKKTESFSERAAAGARRPDKELTVSLPLPPHRPLRLCRTMTVKPSPPFDGPESRT</sequence>
<name>A0A8H7ZTI6_9FUNG</name>
<evidence type="ECO:0000256" key="1">
    <source>
        <dbReference type="SAM" id="MobiDB-lite"/>
    </source>
</evidence>
<reference evidence="2 3" key="1">
    <citation type="journal article" name="Sci. Rep.">
        <title>Genome-scale phylogenetic analyses confirm Olpidium as the closest living zoosporic fungus to the non-flagellated, terrestrial fungi.</title>
        <authorList>
            <person name="Chang Y."/>
            <person name="Rochon D."/>
            <person name="Sekimoto S."/>
            <person name="Wang Y."/>
            <person name="Chovatia M."/>
            <person name="Sandor L."/>
            <person name="Salamov A."/>
            <person name="Grigoriev I.V."/>
            <person name="Stajich J.E."/>
            <person name="Spatafora J.W."/>
        </authorList>
    </citation>
    <scope>NUCLEOTIDE SEQUENCE [LARGE SCALE GENOMIC DNA]</scope>
    <source>
        <strain evidence="2">S191</strain>
    </source>
</reference>
<proteinExistence type="predicted"/>
<feature type="region of interest" description="Disordered" evidence="1">
    <location>
        <begin position="25"/>
        <end position="158"/>
    </location>
</feature>
<comment type="caution">
    <text evidence="2">The sequence shown here is derived from an EMBL/GenBank/DDBJ whole genome shotgun (WGS) entry which is preliminary data.</text>
</comment>
<keyword evidence="3" id="KW-1185">Reference proteome</keyword>
<protein>
    <submittedName>
        <fullName evidence="2">Uncharacterized protein</fullName>
    </submittedName>
</protein>
<dbReference type="EMBL" id="JAEFCI010007566">
    <property type="protein sequence ID" value="KAG5458985.1"/>
    <property type="molecule type" value="Genomic_DNA"/>
</dbReference>
<feature type="compositionally biased region" description="Basic and acidic residues" evidence="1">
    <location>
        <begin position="90"/>
        <end position="104"/>
    </location>
</feature>
<dbReference type="AlphaFoldDB" id="A0A8H7ZTI6"/>
<evidence type="ECO:0000313" key="3">
    <source>
        <dbReference type="Proteomes" id="UP000673691"/>
    </source>
</evidence>
<accession>A0A8H7ZTI6</accession>
<dbReference type="Proteomes" id="UP000673691">
    <property type="component" value="Unassembled WGS sequence"/>
</dbReference>
<feature type="compositionally biased region" description="Basic residues" evidence="1">
    <location>
        <begin position="120"/>
        <end position="129"/>
    </location>
</feature>
<evidence type="ECO:0000313" key="2">
    <source>
        <dbReference type="EMBL" id="KAG5458985.1"/>
    </source>
</evidence>
<organism evidence="2 3">
    <name type="scientific">Olpidium bornovanus</name>
    <dbReference type="NCBI Taxonomy" id="278681"/>
    <lineage>
        <taxon>Eukaryota</taxon>
        <taxon>Fungi</taxon>
        <taxon>Fungi incertae sedis</taxon>
        <taxon>Olpidiomycota</taxon>
        <taxon>Olpidiomycotina</taxon>
        <taxon>Olpidiomycetes</taxon>
        <taxon>Olpidiales</taxon>
        <taxon>Olpidiaceae</taxon>
        <taxon>Olpidium</taxon>
    </lineage>
</organism>
<gene>
    <name evidence="2" type="ORF">BJ554DRAFT_695</name>
</gene>